<dbReference type="InterPro" id="IPR004265">
    <property type="entry name" value="Dirigent"/>
</dbReference>
<evidence type="ECO:0000313" key="6">
    <source>
        <dbReference type="Proteomes" id="UP000036987"/>
    </source>
</evidence>
<dbReference type="Pfam" id="PF03018">
    <property type="entry name" value="Dirigent"/>
    <property type="match status" value="1"/>
</dbReference>
<comment type="subcellular location">
    <subcellularLocation>
        <location evidence="4">Secreted</location>
        <location evidence="4">Extracellular space</location>
        <location evidence="4">Apoplast</location>
    </subcellularLocation>
</comment>
<dbReference type="InterPro" id="IPR044859">
    <property type="entry name" value="Allene_oxi_cyc_Dirigent"/>
</dbReference>
<comment type="subunit">
    <text evidence="2 4">Homodimer.</text>
</comment>
<keyword evidence="6" id="KW-1185">Reference proteome</keyword>
<dbReference type="GO" id="GO:0009699">
    <property type="term" value="P:phenylpropanoid biosynthetic process"/>
    <property type="evidence" value="ECO:0007669"/>
    <property type="project" value="UniProtKB-ARBA"/>
</dbReference>
<keyword evidence="4" id="KW-0732">Signal</keyword>
<sequence length="183" mass="19991">MSSTTTIFLVFLVSISLCQGEKLVVEEKDAPKLPKLKQTQLRFYIKEDFTGPDPTGVVIAQAASTNSSSTQFGLTYTFDNPLTLDLENTTDVVGRSQGFFSLTSKETFSATVLMTLIFNEEKFNGSSLVVAGRVDSADGLREIPVIGGSGVFKFATGYCDIKPIDIGGGIEIPLYNIYVRHYY</sequence>
<dbReference type="EMBL" id="LFYR01000012">
    <property type="protein sequence ID" value="KMZ76511.1"/>
    <property type="molecule type" value="Genomic_DNA"/>
</dbReference>
<name>A0A0K9Q5G6_ZOSMR</name>
<keyword evidence="3 4" id="KW-0964">Secreted</keyword>
<dbReference type="STRING" id="29655.A0A0K9Q5G6"/>
<feature type="chain" id="PRO_5008191211" description="Dirigent protein" evidence="4">
    <location>
        <begin position="21"/>
        <end position="183"/>
    </location>
</feature>
<organism evidence="5 6">
    <name type="scientific">Zostera marina</name>
    <name type="common">Eelgrass</name>
    <dbReference type="NCBI Taxonomy" id="29655"/>
    <lineage>
        <taxon>Eukaryota</taxon>
        <taxon>Viridiplantae</taxon>
        <taxon>Streptophyta</taxon>
        <taxon>Embryophyta</taxon>
        <taxon>Tracheophyta</taxon>
        <taxon>Spermatophyta</taxon>
        <taxon>Magnoliopsida</taxon>
        <taxon>Liliopsida</taxon>
        <taxon>Zosteraceae</taxon>
        <taxon>Zostera</taxon>
    </lineage>
</organism>
<dbReference type="OMA" id="SFGITFM"/>
<accession>A0A0K9Q5G6</accession>
<keyword evidence="4" id="KW-0052">Apoplast</keyword>
<gene>
    <name evidence="5" type="ORF">ZOSMA_100G00050</name>
</gene>
<proteinExistence type="inferred from homology"/>
<protein>
    <recommendedName>
        <fullName evidence="4">Dirigent protein</fullName>
    </recommendedName>
</protein>
<dbReference type="AlphaFoldDB" id="A0A0K9Q5G6"/>
<evidence type="ECO:0000256" key="3">
    <source>
        <dbReference type="ARBA" id="ARBA00022525"/>
    </source>
</evidence>
<dbReference type="OrthoDB" id="1864232at2759"/>
<dbReference type="PANTHER" id="PTHR21495">
    <property type="entry name" value="NUCLEOPORIN-RELATED"/>
    <property type="match status" value="1"/>
</dbReference>
<evidence type="ECO:0000313" key="5">
    <source>
        <dbReference type="EMBL" id="KMZ76511.1"/>
    </source>
</evidence>
<reference evidence="6" key="1">
    <citation type="journal article" date="2016" name="Nature">
        <title>The genome of the seagrass Zostera marina reveals angiosperm adaptation to the sea.</title>
        <authorList>
            <person name="Olsen J.L."/>
            <person name="Rouze P."/>
            <person name="Verhelst B."/>
            <person name="Lin Y.-C."/>
            <person name="Bayer T."/>
            <person name="Collen J."/>
            <person name="Dattolo E."/>
            <person name="De Paoli E."/>
            <person name="Dittami S."/>
            <person name="Maumus F."/>
            <person name="Michel G."/>
            <person name="Kersting A."/>
            <person name="Lauritano C."/>
            <person name="Lohaus R."/>
            <person name="Toepel M."/>
            <person name="Tonon T."/>
            <person name="Vanneste K."/>
            <person name="Amirebrahimi M."/>
            <person name="Brakel J."/>
            <person name="Bostroem C."/>
            <person name="Chovatia M."/>
            <person name="Grimwood J."/>
            <person name="Jenkins J.W."/>
            <person name="Jueterbock A."/>
            <person name="Mraz A."/>
            <person name="Stam W.T."/>
            <person name="Tice H."/>
            <person name="Bornberg-Bauer E."/>
            <person name="Green P.J."/>
            <person name="Pearson G.A."/>
            <person name="Procaccini G."/>
            <person name="Duarte C.M."/>
            <person name="Schmutz J."/>
            <person name="Reusch T.B.H."/>
            <person name="Van de Peer Y."/>
        </authorList>
    </citation>
    <scope>NUCLEOTIDE SEQUENCE [LARGE SCALE GENOMIC DNA]</scope>
    <source>
        <strain evidence="6">cv. Finnish</strain>
    </source>
</reference>
<comment type="caution">
    <text evidence="5">The sequence shown here is derived from an EMBL/GenBank/DDBJ whole genome shotgun (WGS) entry which is preliminary data.</text>
</comment>
<evidence type="ECO:0000256" key="2">
    <source>
        <dbReference type="ARBA" id="ARBA00011738"/>
    </source>
</evidence>
<evidence type="ECO:0000256" key="1">
    <source>
        <dbReference type="ARBA" id="ARBA00010746"/>
    </source>
</evidence>
<evidence type="ECO:0000256" key="4">
    <source>
        <dbReference type="RuleBase" id="RU363099"/>
    </source>
</evidence>
<comment type="function">
    <text evidence="4">Dirigent proteins impart stereoselectivity on the phenoxy radical-coupling reaction, yielding optically active lignans from two molecules of coniferyl alcohol in the biosynthesis of lignans, flavonolignans, and alkaloids and thus plays a central role in plant secondary metabolism.</text>
</comment>
<dbReference type="Gene3D" id="2.40.480.10">
    <property type="entry name" value="Allene oxide cyclase-like"/>
    <property type="match status" value="1"/>
</dbReference>
<feature type="signal peptide" evidence="4">
    <location>
        <begin position="1"/>
        <end position="20"/>
    </location>
</feature>
<comment type="similarity">
    <text evidence="1 4">Belongs to the plant dirigent protein family.</text>
</comment>
<dbReference type="Proteomes" id="UP000036987">
    <property type="component" value="Unassembled WGS sequence"/>
</dbReference>
<dbReference type="GO" id="GO:0048046">
    <property type="term" value="C:apoplast"/>
    <property type="evidence" value="ECO:0007669"/>
    <property type="project" value="UniProtKB-SubCell"/>
</dbReference>